<protein>
    <recommendedName>
        <fullName evidence="2">DUF7730 domain-containing protein</fullName>
    </recommendedName>
</protein>
<keyword evidence="4" id="KW-1185">Reference proteome</keyword>
<sequence length="407" mass="46312">MVGAVDHIELTQESGDGSDKLDELPFLPTVRPRRLTVAASAPSIQNYGLFGRLPLELRQQILTEALGGRTLHMCLTFNHPWEKQQHQQQHQLEAPPKAKTRQSRWKGLILAAWRKMAMKKRTQLLQPKTTKPSRHYGIGSRLVRNKERPKCWQWFGCVCHRRQEFDEDEALEGTVMPKKTTPDRDVCWDNGCLCVCESWSPERQAAECSVGPFGWLLACRQAYADGIDILYSANVLHLTGFSNGSRCDHEMIRNLPRLVLPQRLASIRSLELVWTPRRYPRPRSFNIFDARGLRRVCDALPEVFPRLERLYMPLHYCIEGPRALEVSDDDDDVDDPVMAAGRVLLGPLEDMLLRFPRMARTDGGLNVFVSAAFWKVLLRKLDAMRTPGLRAETDCEVLEASSGATTG</sequence>
<accession>A0A423X9U3</accession>
<dbReference type="EMBL" id="LKEA01000001">
    <property type="protein sequence ID" value="ROW12667.1"/>
    <property type="molecule type" value="Genomic_DNA"/>
</dbReference>
<dbReference type="PANTHER" id="PTHR38790">
    <property type="entry name" value="2EXR DOMAIN-CONTAINING PROTEIN-RELATED"/>
    <property type="match status" value="1"/>
</dbReference>
<proteinExistence type="predicted"/>
<reference evidence="3 4" key="1">
    <citation type="submission" date="2015-09" db="EMBL/GenBank/DDBJ databases">
        <title>Host preference determinants of Valsa canker pathogens revealed by comparative genomics.</title>
        <authorList>
            <person name="Yin Z."/>
            <person name="Huang L."/>
        </authorList>
    </citation>
    <scope>NUCLEOTIDE SEQUENCE [LARGE SCALE GENOMIC DNA]</scope>
    <source>
        <strain evidence="3 4">03-1</strain>
    </source>
</reference>
<organism evidence="3 4">
    <name type="scientific">Cytospora schulzeri</name>
    <dbReference type="NCBI Taxonomy" id="448051"/>
    <lineage>
        <taxon>Eukaryota</taxon>
        <taxon>Fungi</taxon>
        <taxon>Dikarya</taxon>
        <taxon>Ascomycota</taxon>
        <taxon>Pezizomycotina</taxon>
        <taxon>Sordariomycetes</taxon>
        <taxon>Sordariomycetidae</taxon>
        <taxon>Diaporthales</taxon>
        <taxon>Cytosporaceae</taxon>
        <taxon>Cytospora</taxon>
    </lineage>
</organism>
<dbReference type="STRING" id="356882.A0A423X9U3"/>
<evidence type="ECO:0000256" key="1">
    <source>
        <dbReference type="SAM" id="MobiDB-lite"/>
    </source>
</evidence>
<evidence type="ECO:0000259" key="2">
    <source>
        <dbReference type="Pfam" id="PF24864"/>
    </source>
</evidence>
<comment type="caution">
    <text evidence="3">The sequence shown here is derived from an EMBL/GenBank/DDBJ whole genome shotgun (WGS) entry which is preliminary data.</text>
</comment>
<dbReference type="Proteomes" id="UP000283895">
    <property type="component" value="Unassembled WGS sequence"/>
</dbReference>
<dbReference type="Pfam" id="PF24864">
    <property type="entry name" value="DUF7730"/>
    <property type="match status" value="1"/>
</dbReference>
<feature type="region of interest" description="Disordered" evidence="1">
    <location>
        <begin position="1"/>
        <end position="23"/>
    </location>
</feature>
<dbReference type="AlphaFoldDB" id="A0A423X9U3"/>
<feature type="compositionally biased region" description="Basic and acidic residues" evidence="1">
    <location>
        <begin position="1"/>
        <end position="10"/>
    </location>
</feature>
<name>A0A423X9U3_9PEZI</name>
<evidence type="ECO:0000313" key="4">
    <source>
        <dbReference type="Proteomes" id="UP000283895"/>
    </source>
</evidence>
<feature type="domain" description="DUF7730" evidence="2">
    <location>
        <begin position="186"/>
        <end position="281"/>
    </location>
</feature>
<evidence type="ECO:0000313" key="3">
    <source>
        <dbReference type="EMBL" id="ROW12667.1"/>
    </source>
</evidence>
<gene>
    <name evidence="3" type="ORF">VMCG_00396</name>
</gene>
<dbReference type="InterPro" id="IPR056632">
    <property type="entry name" value="DUF7730"/>
</dbReference>
<dbReference type="OrthoDB" id="515692at2759"/>